<sequence length="80" mass="9054">MGMCPVCNGFEIVQALCPDCGSKMEHEGREAEYYDDYSPYMPIDLMKLEDGYPSDFKDGECPHLFACRNCGSDKVVMIKE</sequence>
<reference evidence="1 2" key="1">
    <citation type="journal article" date="2015" name="Stand. Genomic Sci.">
        <title>Genomic Encyclopedia of Bacterial and Archaeal Type Strains, Phase III: the genomes of soil and plant-associated and newly described type strains.</title>
        <authorList>
            <person name="Whitman W.B."/>
            <person name="Woyke T."/>
            <person name="Klenk H.P."/>
            <person name="Zhou Y."/>
            <person name="Lilburn T.G."/>
            <person name="Beck B.J."/>
            <person name="De Vos P."/>
            <person name="Vandamme P."/>
            <person name="Eisen J.A."/>
            <person name="Garrity G."/>
            <person name="Hugenholtz P."/>
            <person name="Kyrpides N.C."/>
        </authorList>
    </citation>
    <scope>NUCLEOTIDE SEQUENCE [LARGE SCALE GENOMIC DNA]</scope>
    <source>
        <strain evidence="1 2">CV53</strain>
    </source>
</reference>
<evidence type="ECO:0000313" key="1">
    <source>
        <dbReference type="EMBL" id="TCN27998.1"/>
    </source>
</evidence>
<dbReference type="Proteomes" id="UP000295689">
    <property type="component" value="Unassembled WGS sequence"/>
</dbReference>
<proteinExistence type="predicted"/>
<dbReference type="AlphaFoldDB" id="A0A4R2BL67"/>
<protein>
    <submittedName>
        <fullName evidence="1">Uncharacterized protein</fullName>
    </submittedName>
</protein>
<accession>A0A4R2BL67</accession>
<keyword evidence="2" id="KW-1185">Reference proteome</keyword>
<dbReference type="RefSeq" id="WP_132001070.1">
    <property type="nucleotide sequence ID" value="NZ_JABUHM010000006.1"/>
</dbReference>
<dbReference type="EMBL" id="SLVV01000001">
    <property type="protein sequence ID" value="TCN27998.1"/>
    <property type="molecule type" value="Genomic_DNA"/>
</dbReference>
<gene>
    <name evidence="1" type="ORF">EV146_101328</name>
</gene>
<comment type="caution">
    <text evidence="1">The sequence shown here is derived from an EMBL/GenBank/DDBJ whole genome shotgun (WGS) entry which is preliminary data.</text>
</comment>
<evidence type="ECO:0000313" key="2">
    <source>
        <dbReference type="Proteomes" id="UP000295689"/>
    </source>
</evidence>
<name>A0A4R2BL67_9BACI</name>
<organism evidence="1 2">
    <name type="scientific">Mesobacillus foraminis</name>
    <dbReference type="NCBI Taxonomy" id="279826"/>
    <lineage>
        <taxon>Bacteria</taxon>
        <taxon>Bacillati</taxon>
        <taxon>Bacillota</taxon>
        <taxon>Bacilli</taxon>
        <taxon>Bacillales</taxon>
        <taxon>Bacillaceae</taxon>
        <taxon>Mesobacillus</taxon>
    </lineage>
</organism>